<dbReference type="InterPro" id="IPR013954">
    <property type="entry name" value="PNK3P"/>
</dbReference>
<keyword evidence="2" id="KW-0808">Transferase</keyword>
<protein>
    <submittedName>
        <fullName evidence="2">Polynucleotide kinase 3 phosphatase-domain-containing protein</fullName>
    </submittedName>
</protein>
<dbReference type="PANTHER" id="PTHR12083:SF9">
    <property type="entry name" value="BIFUNCTIONAL POLYNUCLEOTIDE PHOSPHATASE_KINASE"/>
    <property type="match status" value="1"/>
</dbReference>
<sequence>MSPPGALGKRKLTNGSVSPPPIKRKLQSSTTKSAVASFFTPTPQKPKERTRWSERGPTDDVPATLLVGRWEPEKTDEPRARRKIAAFDLDSTLITTASGKKHAAGAMDWKWWDSRVPDRLRQLYQDDYQLAILSNQAGLTLHVDPKSKAPKASSQKRLGEFKQKCNAILSSLDLPVSIYAATERDIYRKPKTGMWKELCEDYDIPEDEVDLKNSFFVGDAGGRIARVASTGSGVAAAAKDFSCSDRNFAHNVGIEYTTPEEYFLGEKPREFSRDFDLLKHPYPTEVDGDSAKTAFTKKNDQEIVLFCGPPGGGKSTFYWTNLKPLGYQRVNQDILKTRDKCVQAAKDLLKQGDSIAVDNTNADPDTRAVWTNLASASKVPIRCVWFKTPLHICEHNDAVRANNKALNPESRDGLPKLAFTGFASRFKPPQAKEGFQDILELEFHFRGTKEDYQLWGRYWV</sequence>
<proteinExistence type="predicted"/>
<organism evidence="2 3">
    <name type="scientific">Stachybotrys elegans</name>
    <dbReference type="NCBI Taxonomy" id="80388"/>
    <lineage>
        <taxon>Eukaryota</taxon>
        <taxon>Fungi</taxon>
        <taxon>Dikarya</taxon>
        <taxon>Ascomycota</taxon>
        <taxon>Pezizomycotina</taxon>
        <taxon>Sordariomycetes</taxon>
        <taxon>Hypocreomycetidae</taxon>
        <taxon>Hypocreales</taxon>
        <taxon>Stachybotryaceae</taxon>
        <taxon>Stachybotrys</taxon>
    </lineage>
</organism>
<dbReference type="GO" id="GO:0046404">
    <property type="term" value="F:ATP-dependent polydeoxyribonucleotide 5'-hydroxyl-kinase activity"/>
    <property type="evidence" value="ECO:0007669"/>
    <property type="project" value="TreeGrafter"/>
</dbReference>
<dbReference type="Gene3D" id="3.40.50.1000">
    <property type="entry name" value="HAD superfamily/HAD-like"/>
    <property type="match status" value="1"/>
</dbReference>
<dbReference type="SUPFAM" id="SSF52540">
    <property type="entry name" value="P-loop containing nucleoside triphosphate hydrolases"/>
    <property type="match status" value="1"/>
</dbReference>
<dbReference type="GO" id="GO:0006281">
    <property type="term" value="P:DNA repair"/>
    <property type="evidence" value="ECO:0007669"/>
    <property type="project" value="TreeGrafter"/>
</dbReference>
<dbReference type="InterPro" id="IPR006549">
    <property type="entry name" value="HAD-SF_hydro_IIIA"/>
</dbReference>
<dbReference type="OrthoDB" id="19045at2759"/>
<gene>
    <name evidence="2" type="ORF">B0I35DRAFT_413769</name>
</gene>
<keyword evidence="2" id="KW-0418">Kinase</keyword>
<dbReference type="InterPro" id="IPR023214">
    <property type="entry name" value="HAD_sf"/>
</dbReference>
<evidence type="ECO:0000256" key="1">
    <source>
        <dbReference type="SAM" id="MobiDB-lite"/>
    </source>
</evidence>
<feature type="compositionally biased region" description="Basic and acidic residues" evidence="1">
    <location>
        <begin position="45"/>
        <end position="58"/>
    </location>
</feature>
<dbReference type="Pfam" id="PF08645">
    <property type="entry name" value="PNK3P"/>
    <property type="match status" value="1"/>
</dbReference>
<dbReference type="Gene3D" id="3.40.50.300">
    <property type="entry name" value="P-loop containing nucleotide triphosphate hydrolases"/>
    <property type="match status" value="1"/>
</dbReference>
<dbReference type="NCBIfam" id="TIGR01664">
    <property type="entry name" value="DNA-3'-Pase"/>
    <property type="match status" value="1"/>
</dbReference>
<accession>A0A8K0SHG1</accession>
<dbReference type="FunFam" id="3.40.50.300:FF:002548">
    <property type="entry name" value="DNA kinase/phosphatase Pnk1"/>
    <property type="match status" value="1"/>
</dbReference>
<reference evidence="2" key="1">
    <citation type="journal article" date="2021" name="Nat. Commun.">
        <title>Genetic determinants of endophytism in the Arabidopsis root mycobiome.</title>
        <authorList>
            <person name="Mesny F."/>
            <person name="Miyauchi S."/>
            <person name="Thiergart T."/>
            <person name="Pickel B."/>
            <person name="Atanasova L."/>
            <person name="Karlsson M."/>
            <person name="Huettel B."/>
            <person name="Barry K.W."/>
            <person name="Haridas S."/>
            <person name="Chen C."/>
            <person name="Bauer D."/>
            <person name="Andreopoulos W."/>
            <person name="Pangilinan J."/>
            <person name="LaButti K."/>
            <person name="Riley R."/>
            <person name="Lipzen A."/>
            <person name="Clum A."/>
            <person name="Drula E."/>
            <person name="Henrissat B."/>
            <person name="Kohler A."/>
            <person name="Grigoriev I.V."/>
            <person name="Martin F.M."/>
            <person name="Hacquard S."/>
        </authorList>
    </citation>
    <scope>NUCLEOTIDE SEQUENCE</scope>
    <source>
        <strain evidence="2">MPI-CAGE-CH-0235</strain>
    </source>
</reference>
<feature type="region of interest" description="Disordered" evidence="1">
    <location>
        <begin position="1"/>
        <end position="62"/>
    </location>
</feature>
<dbReference type="InterPro" id="IPR036412">
    <property type="entry name" value="HAD-like_sf"/>
</dbReference>
<dbReference type="FunFam" id="3.40.50.1000:FF:000078">
    <property type="entry name" value="Bifunctional polynucleotide phosphatase/kinase"/>
    <property type="match status" value="1"/>
</dbReference>
<dbReference type="NCBIfam" id="TIGR01662">
    <property type="entry name" value="HAD-SF-IIIA"/>
    <property type="match status" value="1"/>
</dbReference>
<dbReference type="Pfam" id="PF13671">
    <property type="entry name" value="AAA_33"/>
    <property type="match status" value="1"/>
</dbReference>
<dbReference type="InterPro" id="IPR027417">
    <property type="entry name" value="P-loop_NTPase"/>
</dbReference>
<evidence type="ECO:0000313" key="2">
    <source>
        <dbReference type="EMBL" id="KAH7305986.1"/>
    </source>
</evidence>
<dbReference type="PANTHER" id="PTHR12083">
    <property type="entry name" value="BIFUNCTIONAL POLYNUCLEOTIDE PHOSPHATASE/KINASE"/>
    <property type="match status" value="1"/>
</dbReference>
<evidence type="ECO:0000313" key="3">
    <source>
        <dbReference type="Proteomes" id="UP000813444"/>
    </source>
</evidence>
<dbReference type="InterPro" id="IPR006551">
    <property type="entry name" value="Polynucleotide_phosphatase"/>
</dbReference>
<dbReference type="GO" id="GO:0046403">
    <property type="term" value="F:polynucleotide 3'-phosphatase activity"/>
    <property type="evidence" value="ECO:0007669"/>
    <property type="project" value="TreeGrafter"/>
</dbReference>
<comment type="caution">
    <text evidence="2">The sequence shown here is derived from an EMBL/GenBank/DDBJ whole genome shotgun (WGS) entry which is preliminary data.</text>
</comment>
<dbReference type="EMBL" id="JAGPNK010000017">
    <property type="protein sequence ID" value="KAH7305986.1"/>
    <property type="molecule type" value="Genomic_DNA"/>
</dbReference>
<dbReference type="AlphaFoldDB" id="A0A8K0SHG1"/>
<dbReference type="SUPFAM" id="SSF56784">
    <property type="entry name" value="HAD-like"/>
    <property type="match status" value="1"/>
</dbReference>
<keyword evidence="3" id="KW-1185">Reference proteome</keyword>
<dbReference type="GO" id="GO:0003690">
    <property type="term" value="F:double-stranded DNA binding"/>
    <property type="evidence" value="ECO:0007669"/>
    <property type="project" value="TreeGrafter"/>
</dbReference>
<name>A0A8K0SHG1_9HYPO</name>
<feature type="compositionally biased region" description="Polar residues" evidence="1">
    <location>
        <begin position="27"/>
        <end position="42"/>
    </location>
</feature>
<dbReference type="Proteomes" id="UP000813444">
    <property type="component" value="Unassembled WGS sequence"/>
</dbReference>